<accession>A0A6J5MPM3</accession>
<dbReference type="CDD" id="cd00085">
    <property type="entry name" value="HNHc"/>
    <property type="match status" value="1"/>
</dbReference>
<dbReference type="SMART" id="SM00507">
    <property type="entry name" value="HNHc"/>
    <property type="match status" value="1"/>
</dbReference>
<dbReference type="EMBL" id="LR796508">
    <property type="protein sequence ID" value="CAB4148734.1"/>
    <property type="molecule type" value="Genomic_DNA"/>
</dbReference>
<proteinExistence type="predicted"/>
<dbReference type="InterPro" id="IPR003615">
    <property type="entry name" value="HNH_nuc"/>
</dbReference>
<evidence type="ECO:0000313" key="2">
    <source>
        <dbReference type="EMBL" id="CAB4148734.1"/>
    </source>
</evidence>
<organism evidence="2">
    <name type="scientific">uncultured Caudovirales phage</name>
    <dbReference type="NCBI Taxonomy" id="2100421"/>
    <lineage>
        <taxon>Viruses</taxon>
        <taxon>Duplodnaviria</taxon>
        <taxon>Heunggongvirae</taxon>
        <taxon>Uroviricota</taxon>
        <taxon>Caudoviricetes</taxon>
        <taxon>Peduoviridae</taxon>
        <taxon>Maltschvirus</taxon>
        <taxon>Maltschvirus maltsch</taxon>
    </lineage>
</organism>
<dbReference type="Gene3D" id="1.10.30.50">
    <property type="match status" value="1"/>
</dbReference>
<evidence type="ECO:0000259" key="1">
    <source>
        <dbReference type="SMART" id="SM00507"/>
    </source>
</evidence>
<sequence length="86" mass="10159">MQKHTKIYMEYFGYHLSDWMPCEICGCQAVDLHHIEARGMGGSNERDTIENLMALCRGHHLHYGDKKQHKQMLKEVHNKFMEQNAK</sequence>
<protein>
    <submittedName>
        <fullName evidence="2">HNHc domain containing protein</fullName>
    </submittedName>
</protein>
<feature type="domain" description="HNH nuclease" evidence="1">
    <location>
        <begin position="10"/>
        <end position="61"/>
    </location>
</feature>
<name>A0A6J5MPM3_9CAUD</name>
<gene>
    <name evidence="2" type="ORF">UFOVP528_20</name>
</gene>
<reference evidence="2" key="1">
    <citation type="submission" date="2020-04" db="EMBL/GenBank/DDBJ databases">
        <authorList>
            <person name="Chiriac C."/>
            <person name="Salcher M."/>
            <person name="Ghai R."/>
            <person name="Kavagutti S V."/>
        </authorList>
    </citation>
    <scope>NUCLEOTIDE SEQUENCE</scope>
</reference>